<evidence type="ECO:0000256" key="4">
    <source>
        <dbReference type="ARBA" id="ARBA00022692"/>
    </source>
</evidence>
<evidence type="ECO:0000259" key="9">
    <source>
        <dbReference type="Pfam" id="PF06750"/>
    </source>
</evidence>
<gene>
    <name evidence="10" type="ORF">A3B13_00505</name>
</gene>
<organism evidence="10 11">
    <name type="scientific">Candidatus Liptonbacteria bacterium RIFCSPLOWO2_01_FULL_45_15</name>
    <dbReference type="NCBI Taxonomy" id="1798649"/>
    <lineage>
        <taxon>Bacteria</taxon>
        <taxon>Candidatus Liptoniibacteriota</taxon>
    </lineage>
</organism>
<feature type="domain" description="Prepilin type IV endopeptidase peptidase" evidence="8">
    <location>
        <begin position="114"/>
        <end position="238"/>
    </location>
</feature>
<dbReference type="STRING" id="1798649.A3B13_00505"/>
<dbReference type="EMBL" id="MHKZ01000012">
    <property type="protein sequence ID" value="OGZ00808.1"/>
    <property type="molecule type" value="Genomic_DNA"/>
</dbReference>
<sequence>MNFILFFLGAAVGSFIGVIADRYEEDLPIWDKKIIGGRSHCEFCGKKLRWFELVPILSFVWQKGRCSSCSHRLSSRYPFVEIFSGLLFVSVPAYITTHYPLQTTNYYILSVLWLLVFSFLLLISLIDRRLKIIPNETGVALVVLGASIIFFQPFNEFSGSFLGHYAMLFGWHSNPWLNHILAAAAAGIFFACLIFITKGRGMGGGDMKLAAALGFVFGWPDILLIAILSFIIGSFFGITAILFKKEKLKSHIAFGPFLALAGLLVFFFGYGIIDFYFGLFGII</sequence>
<feature type="transmembrane region" description="Helical" evidence="7">
    <location>
        <begin position="254"/>
        <end position="277"/>
    </location>
</feature>
<evidence type="ECO:0008006" key="12">
    <source>
        <dbReference type="Google" id="ProtNLM"/>
    </source>
</evidence>
<dbReference type="Pfam" id="PF06750">
    <property type="entry name" value="A24_N_bact"/>
    <property type="match status" value="1"/>
</dbReference>
<comment type="similarity">
    <text evidence="2">Belongs to the peptidase A24 family.</text>
</comment>
<dbReference type="PANTHER" id="PTHR30487:SF0">
    <property type="entry name" value="PREPILIN LEADER PEPTIDASE_N-METHYLTRANSFERASE-RELATED"/>
    <property type="match status" value="1"/>
</dbReference>
<dbReference type="InterPro" id="IPR050882">
    <property type="entry name" value="Prepilin_peptidase/N-MTase"/>
</dbReference>
<keyword evidence="6 7" id="KW-0472">Membrane</keyword>
<dbReference type="GO" id="GO:0006465">
    <property type="term" value="P:signal peptide processing"/>
    <property type="evidence" value="ECO:0007669"/>
    <property type="project" value="TreeGrafter"/>
</dbReference>
<feature type="transmembrane region" description="Helical" evidence="7">
    <location>
        <begin position="209"/>
        <end position="242"/>
    </location>
</feature>
<evidence type="ECO:0000256" key="5">
    <source>
        <dbReference type="ARBA" id="ARBA00022989"/>
    </source>
</evidence>
<evidence type="ECO:0000313" key="10">
    <source>
        <dbReference type="EMBL" id="OGZ00808.1"/>
    </source>
</evidence>
<dbReference type="PANTHER" id="PTHR30487">
    <property type="entry name" value="TYPE 4 PREPILIN-LIKE PROTEINS LEADER PEPTIDE-PROCESSING ENZYME"/>
    <property type="match status" value="1"/>
</dbReference>
<feature type="transmembrane region" description="Helical" evidence="7">
    <location>
        <begin position="106"/>
        <end position="126"/>
    </location>
</feature>
<comment type="caution">
    <text evidence="10">The sequence shown here is derived from an EMBL/GenBank/DDBJ whole genome shotgun (WGS) entry which is preliminary data.</text>
</comment>
<keyword evidence="3" id="KW-1003">Cell membrane</keyword>
<reference evidence="10 11" key="1">
    <citation type="journal article" date="2016" name="Nat. Commun.">
        <title>Thousands of microbial genomes shed light on interconnected biogeochemical processes in an aquifer system.</title>
        <authorList>
            <person name="Anantharaman K."/>
            <person name="Brown C.T."/>
            <person name="Hug L.A."/>
            <person name="Sharon I."/>
            <person name="Castelle C.J."/>
            <person name="Probst A.J."/>
            <person name="Thomas B.C."/>
            <person name="Singh A."/>
            <person name="Wilkins M.J."/>
            <person name="Karaoz U."/>
            <person name="Brodie E.L."/>
            <person name="Williams K.H."/>
            <person name="Hubbard S.S."/>
            <person name="Banfield J.F."/>
        </authorList>
    </citation>
    <scope>NUCLEOTIDE SEQUENCE [LARGE SCALE GENOMIC DNA]</scope>
</reference>
<evidence type="ECO:0000256" key="7">
    <source>
        <dbReference type="SAM" id="Phobius"/>
    </source>
</evidence>
<protein>
    <recommendedName>
        <fullName evidence="12">Prepilin peptidase</fullName>
    </recommendedName>
</protein>
<dbReference type="GO" id="GO:0004190">
    <property type="term" value="F:aspartic-type endopeptidase activity"/>
    <property type="evidence" value="ECO:0007669"/>
    <property type="project" value="InterPro"/>
</dbReference>
<dbReference type="Gene3D" id="1.20.120.1220">
    <property type="match status" value="1"/>
</dbReference>
<dbReference type="GO" id="GO:0005886">
    <property type="term" value="C:plasma membrane"/>
    <property type="evidence" value="ECO:0007669"/>
    <property type="project" value="UniProtKB-SubCell"/>
</dbReference>
<dbReference type="InterPro" id="IPR010627">
    <property type="entry name" value="Prepilin_pept_A24_N"/>
</dbReference>
<dbReference type="AlphaFoldDB" id="A0A1G2CK59"/>
<accession>A0A1G2CK59</accession>
<keyword evidence="4 7" id="KW-0812">Transmembrane</keyword>
<evidence type="ECO:0000256" key="3">
    <source>
        <dbReference type="ARBA" id="ARBA00022475"/>
    </source>
</evidence>
<dbReference type="InterPro" id="IPR000045">
    <property type="entry name" value="Prepilin_IV_endopep_pep"/>
</dbReference>
<evidence type="ECO:0000256" key="1">
    <source>
        <dbReference type="ARBA" id="ARBA00004651"/>
    </source>
</evidence>
<dbReference type="Proteomes" id="UP000176287">
    <property type="component" value="Unassembled WGS sequence"/>
</dbReference>
<comment type="subcellular location">
    <subcellularLocation>
        <location evidence="1">Cell membrane</location>
        <topology evidence="1">Multi-pass membrane protein</topology>
    </subcellularLocation>
</comment>
<evidence type="ECO:0000256" key="2">
    <source>
        <dbReference type="ARBA" id="ARBA00005801"/>
    </source>
</evidence>
<proteinExistence type="inferred from homology"/>
<evidence type="ECO:0000313" key="11">
    <source>
        <dbReference type="Proteomes" id="UP000176287"/>
    </source>
</evidence>
<name>A0A1G2CK59_9BACT</name>
<feature type="transmembrane region" description="Helical" evidence="7">
    <location>
        <begin position="175"/>
        <end position="197"/>
    </location>
</feature>
<evidence type="ECO:0000259" key="8">
    <source>
        <dbReference type="Pfam" id="PF01478"/>
    </source>
</evidence>
<keyword evidence="5 7" id="KW-1133">Transmembrane helix</keyword>
<feature type="transmembrane region" description="Helical" evidence="7">
    <location>
        <begin position="138"/>
        <end position="155"/>
    </location>
</feature>
<evidence type="ECO:0000256" key="6">
    <source>
        <dbReference type="ARBA" id="ARBA00023136"/>
    </source>
</evidence>
<dbReference type="Pfam" id="PF01478">
    <property type="entry name" value="Peptidase_A24"/>
    <property type="match status" value="1"/>
</dbReference>
<feature type="domain" description="Prepilin peptidase A24 N-terminal" evidence="9">
    <location>
        <begin position="8"/>
        <end position="91"/>
    </location>
</feature>